<evidence type="ECO:0000259" key="8">
    <source>
        <dbReference type="PROSITE" id="PS50110"/>
    </source>
</evidence>
<evidence type="ECO:0000313" key="12">
    <source>
        <dbReference type="Proteomes" id="UP000000739"/>
    </source>
</evidence>
<organism evidence="11 12">
    <name type="scientific">Desulfatibacillum aliphaticivorans</name>
    <dbReference type="NCBI Taxonomy" id="218208"/>
    <lineage>
        <taxon>Bacteria</taxon>
        <taxon>Pseudomonadati</taxon>
        <taxon>Thermodesulfobacteriota</taxon>
        <taxon>Desulfobacteria</taxon>
        <taxon>Desulfobacterales</taxon>
        <taxon>Desulfatibacillaceae</taxon>
        <taxon>Desulfatibacillum</taxon>
    </lineage>
</organism>
<dbReference type="Gene3D" id="1.10.8.60">
    <property type="match status" value="1"/>
</dbReference>
<dbReference type="eggNOG" id="COG2204">
    <property type="taxonomic scope" value="Bacteria"/>
</dbReference>
<dbReference type="InterPro" id="IPR027417">
    <property type="entry name" value="P-loop_NTPase"/>
</dbReference>
<name>B8FGV0_DESAL</name>
<dbReference type="EMBL" id="CP001322">
    <property type="protein sequence ID" value="ACL05330.1"/>
    <property type="molecule type" value="Genomic_DNA"/>
</dbReference>
<dbReference type="InterPro" id="IPR001789">
    <property type="entry name" value="Sig_transdc_resp-reg_receiver"/>
</dbReference>
<dbReference type="InterPro" id="IPR002078">
    <property type="entry name" value="Sigma_54_int"/>
</dbReference>
<dbReference type="FunFam" id="3.40.50.300:FF:000006">
    <property type="entry name" value="DNA-binding transcriptional regulator NtrC"/>
    <property type="match status" value="1"/>
</dbReference>
<feature type="compositionally biased region" description="Low complexity" evidence="6">
    <location>
        <begin position="690"/>
        <end position="705"/>
    </location>
</feature>
<evidence type="ECO:0000259" key="10">
    <source>
        <dbReference type="PROSITE" id="PS50113"/>
    </source>
</evidence>
<dbReference type="SUPFAM" id="SSF55785">
    <property type="entry name" value="PYP-like sensor domain (PAS domain)"/>
    <property type="match status" value="2"/>
</dbReference>
<evidence type="ECO:0000256" key="5">
    <source>
        <dbReference type="PROSITE-ProRule" id="PRU00169"/>
    </source>
</evidence>
<proteinExistence type="predicted"/>
<keyword evidence="5" id="KW-0597">Phosphoprotein</keyword>
<sequence length="765" mass="85769">MDPYSGQMSVLIIDDDEAICKALGHYFEDLGFIAYQADEGLGGLDVLLECRPDAVLVDLAMPGMGGLEFLARAREIAPETPMIVVSGTGHLEDAVEASRLGAVDYITKPILDMAVVENSVKRALEHSRLKRENRDYSERLEDLVLIRTEALRQRTQALEEANAHLTEEMAHRKKTEEALRASEARFRELADLLPQTVFEIDRPGKLVFMNKHGLRTLGYAREDIDRDVQAILMVSPEDRKRIGEIFSRLLEGEVISPNEYTALRKDGSQFPAMMYSSPVLYQGEIVGSRGVLFDLTDLKRTEKALRDSQARLSAIIEVFEGFIYTCTQDYRITFTNKKLQQYLGKNCVGDLCYQAIYGQDSPCERCAMDQAANGETVRQEFLGPLDGRWYYSVDTPVREAGDGASCKQSIVIDITDRKTAEEALRQSEAQLREENIRLRSSIKRSGRFGSIIGKSEAMEQVYETILKAAVSTASVIIYGESGTGKELAARTIHEMSRRAQGPFVPVHCGAIPPNLIESEFFGYKKGAFTGADQDKPGFLASADKGTLFLDEVGEIPPAMQVKLLRAIAGDGYTPLGGREALYPDIRFVAATNRDLFDLMEQGALREDFFYRIHILPIHLPPLRQRREDIPLLVRHFMEKYAGDQPVPAMPPDFLKNLQKAYWRGNVRELESAVHRFMTLRDTAPQSLEDSSAGAGAPKGARPASPVRLPKLLGKEEPTLKEVAAAAEREYIIQLLERYKWNRSRAAEILGVDRRTLFRKIKEYGL</sequence>
<dbReference type="eggNOG" id="COG3829">
    <property type="taxonomic scope" value="Bacteria"/>
</dbReference>
<dbReference type="GO" id="GO:0000160">
    <property type="term" value="P:phosphorelay signal transduction system"/>
    <property type="evidence" value="ECO:0007669"/>
    <property type="project" value="InterPro"/>
</dbReference>
<dbReference type="InterPro" id="IPR003593">
    <property type="entry name" value="AAA+_ATPase"/>
</dbReference>
<dbReference type="InterPro" id="IPR058031">
    <property type="entry name" value="AAA_lid_NorR"/>
</dbReference>
<dbReference type="GO" id="GO:0005524">
    <property type="term" value="F:ATP binding"/>
    <property type="evidence" value="ECO:0007669"/>
    <property type="project" value="UniProtKB-KW"/>
</dbReference>
<dbReference type="InterPro" id="IPR001610">
    <property type="entry name" value="PAC"/>
</dbReference>
<dbReference type="Gene3D" id="1.20.5.390">
    <property type="entry name" value="L1 transposable element, trimerization domain"/>
    <property type="match status" value="1"/>
</dbReference>
<dbReference type="PROSITE" id="PS50113">
    <property type="entry name" value="PAC"/>
    <property type="match status" value="2"/>
</dbReference>
<dbReference type="InterPro" id="IPR025943">
    <property type="entry name" value="Sigma_54_int_dom_ATP-bd_2"/>
</dbReference>
<dbReference type="InterPro" id="IPR011006">
    <property type="entry name" value="CheY-like_superfamily"/>
</dbReference>
<dbReference type="SMART" id="SM00382">
    <property type="entry name" value="AAA"/>
    <property type="match status" value="1"/>
</dbReference>
<keyword evidence="3" id="KW-0805">Transcription regulation</keyword>
<evidence type="ECO:0000313" key="11">
    <source>
        <dbReference type="EMBL" id="ACL05330.1"/>
    </source>
</evidence>
<dbReference type="SUPFAM" id="SSF46689">
    <property type="entry name" value="Homeodomain-like"/>
    <property type="match status" value="1"/>
</dbReference>
<feature type="domain" description="Sigma-54 factor interaction" evidence="7">
    <location>
        <begin position="451"/>
        <end position="678"/>
    </location>
</feature>
<dbReference type="SUPFAM" id="SSF52172">
    <property type="entry name" value="CheY-like"/>
    <property type="match status" value="1"/>
</dbReference>
<dbReference type="GO" id="GO:0043565">
    <property type="term" value="F:sequence-specific DNA binding"/>
    <property type="evidence" value="ECO:0007669"/>
    <property type="project" value="InterPro"/>
</dbReference>
<feature type="modified residue" description="4-aspartylphosphate" evidence="5">
    <location>
        <position position="58"/>
    </location>
</feature>
<dbReference type="HOGENOM" id="CLU_000445_8_1_7"/>
<dbReference type="Pfam" id="PF25601">
    <property type="entry name" value="AAA_lid_14"/>
    <property type="match status" value="1"/>
</dbReference>
<dbReference type="PRINTS" id="PR01590">
    <property type="entry name" value="HTHFIS"/>
</dbReference>
<dbReference type="Gene3D" id="3.40.50.300">
    <property type="entry name" value="P-loop containing nucleotide triphosphate hydrolases"/>
    <property type="match status" value="1"/>
</dbReference>
<dbReference type="SUPFAM" id="SSF52540">
    <property type="entry name" value="P-loop containing nucleoside triphosphate hydrolases"/>
    <property type="match status" value="1"/>
</dbReference>
<dbReference type="Gene3D" id="3.40.50.2300">
    <property type="match status" value="1"/>
</dbReference>
<dbReference type="KEGG" id="dal:Dalk_3642"/>
<keyword evidence="2" id="KW-0067">ATP-binding</keyword>
<dbReference type="InterPro" id="IPR002197">
    <property type="entry name" value="HTH_Fis"/>
</dbReference>
<dbReference type="CDD" id="cd00130">
    <property type="entry name" value="PAS"/>
    <property type="match status" value="1"/>
</dbReference>
<evidence type="ECO:0000256" key="3">
    <source>
        <dbReference type="ARBA" id="ARBA00023015"/>
    </source>
</evidence>
<dbReference type="InterPro" id="IPR000700">
    <property type="entry name" value="PAS-assoc_C"/>
</dbReference>
<keyword evidence="12" id="KW-1185">Reference proteome</keyword>
<dbReference type="AlphaFoldDB" id="B8FGV0"/>
<dbReference type="Gene3D" id="3.30.450.20">
    <property type="entry name" value="PAS domain"/>
    <property type="match status" value="2"/>
</dbReference>
<dbReference type="Gene3D" id="1.10.10.60">
    <property type="entry name" value="Homeodomain-like"/>
    <property type="match status" value="1"/>
</dbReference>
<dbReference type="SMART" id="SM00448">
    <property type="entry name" value="REC"/>
    <property type="match status" value="1"/>
</dbReference>
<feature type="domain" description="Response regulatory" evidence="8">
    <location>
        <begin position="9"/>
        <end position="123"/>
    </location>
</feature>
<gene>
    <name evidence="11" type="ordered locus">Dalk_3642</name>
</gene>
<dbReference type="RefSeq" id="WP_015948387.1">
    <property type="nucleotide sequence ID" value="NC_011768.1"/>
</dbReference>
<dbReference type="Pfam" id="PF00072">
    <property type="entry name" value="Response_reg"/>
    <property type="match status" value="1"/>
</dbReference>
<evidence type="ECO:0000256" key="2">
    <source>
        <dbReference type="ARBA" id="ARBA00022840"/>
    </source>
</evidence>
<evidence type="ECO:0000256" key="1">
    <source>
        <dbReference type="ARBA" id="ARBA00022741"/>
    </source>
</evidence>
<accession>B8FGV0</accession>
<dbReference type="PROSITE" id="PS00676">
    <property type="entry name" value="SIGMA54_INTERACT_2"/>
    <property type="match status" value="1"/>
</dbReference>
<feature type="domain" description="PAC" evidence="10">
    <location>
        <begin position="256"/>
        <end position="307"/>
    </location>
</feature>
<dbReference type="NCBIfam" id="TIGR00229">
    <property type="entry name" value="sensory_box"/>
    <property type="match status" value="1"/>
</dbReference>
<protein>
    <submittedName>
        <fullName evidence="11">PAS modulated sigma54 specific transcriptional regulator, Fis family</fullName>
    </submittedName>
</protein>
<feature type="region of interest" description="Disordered" evidence="6">
    <location>
        <begin position="684"/>
        <end position="707"/>
    </location>
</feature>
<dbReference type="Pfam" id="PF00158">
    <property type="entry name" value="Sigma54_activat"/>
    <property type="match status" value="1"/>
</dbReference>
<dbReference type="GO" id="GO:0006355">
    <property type="term" value="P:regulation of DNA-templated transcription"/>
    <property type="evidence" value="ECO:0007669"/>
    <property type="project" value="InterPro"/>
</dbReference>
<evidence type="ECO:0000259" key="7">
    <source>
        <dbReference type="PROSITE" id="PS50045"/>
    </source>
</evidence>
<dbReference type="Pfam" id="PF02954">
    <property type="entry name" value="HTH_8"/>
    <property type="match status" value="1"/>
</dbReference>
<dbReference type="SMART" id="SM00086">
    <property type="entry name" value="PAC"/>
    <property type="match status" value="1"/>
</dbReference>
<evidence type="ECO:0000256" key="4">
    <source>
        <dbReference type="ARBA" id="ARBA00023163"/>
    </source>
</evidence>
<dbReference type="InterPro" id="IPR000014">
    <property type="entry name" value="PAS"/>
</dbReference>
<dbReference type="PROSITE" id="PS50112">
    <property type="entry name" value="PAS"/>
    <property type="match status" value="1"/>
</dbReference>
<evidence type="ECO:0000259" key="9">
    <source>
        <dbReference type="PROSITE" id="PS50112"/>
    </source>
</evidence>
<dbReference type="PROSITE" id="PS50045">
    <property type="entry name" value="SIGMA54_INTERACT_4"/>
    <property type="match status" value="1"/>
</dbReference>
<dbReference type="SMART" id="SM00091">
    <property type="entry name" value="PAS"/>
    <property type="match status" value="2"/>
</dbReference>
<feature type="domain" description="PAC" evidence="10">
    <location>
        <begin position="375"/>
        <end position="426"/>
    </location>
</feature>
<dbReference type="InterPro" id="IPR035965">
    <property type="entry name" value="PAS-like_dom_sf"/>
</dbReference>
<evidence type="ECO:0000256" key="6">
    <source>
        <dbReference type="SAM" id="MobiDB-lite"/>
    </source>
</evidence>
<feature type="domain" description="PAS" evidence="9">
    <location>
        <begin position="182"/>
        <end position="253"/>
    </location>
</feature>
<keyword evidence="1" id="KW-0547">Nucleotide-binding</keyword>
<dbReference type="CDD" id="cd00009">
    <property type="entry name" value="AAA"/>
    <property type="match status" value="1"/>
</dbReference>
<keyword evidence="4" id="KW-0804">Transcription</keyword>
<dbReference type="InterPro" id="IPR009057">
    <property type="entry name" value="Homeodomain-like_sf"/>
</dbReference>
<dbReference type="Proteomes" id="UP000000739">
    <property type="component" value="Chromosome"/>
</dbReference>
<dbReference type="PROSITE" id="PS50110">
    <property type="entry name" value="RESPONSE_REGULATORY"/>
    <property type="match status" value="1"/>
</dbReference>
<dbReference type="Pfam" id="PF13426">
    <property type="entry name" value="PAS_9"/>
    <property type="match status" value="1"/>
</dbReference>
<dbReference type="PANTHER" id="PTHR32071">
    <property type="entry name" value="TRANSCRIPTIONAL REGULATORY PROTEIN"/>
    <property type="match status" value="1"/>
</dbReference>
<reference evidence="11 12" key="1">
    <citation type="journal article" date="2012" name="Environ. Microbiol.">
        <title>The genome sequence of Desulfatibacillum alkenivorans AK-01: a blueprint for anaerobic alkane oxidation.</title>
        <authorList>
            <person name="Callaghan A.V."/>
            <person name="Morris B.E."/>
            <person name="Pereira I.A."/>
            <person name="McInerney M.J."/>
            <person name="Austin R.N."/>
            <person name="Groves J.T."/>
            <person name="Kukor J.J."/>
            <person name="Suflita J.M."/>
            <person name="Young L.Y."/>
            <person name="Zylstra G.J."/>
            <person name="Wawrik B."/>
        </authorList>
    </citation>
    <scope>NUCLEOTIDE SEQUENCE [LARGE SCALE GENOMIC DNA]</scope>
    <source>
        <strain evidence="11 12">AK-01</strain>
    </source>
</reference>